<dbReference type="SUPFAM" id="SSF48371">
    <property type="entry name" value="ARM repeat"/>
    <property type="match status" value="1"/>
</dbReference>
<feature type="domain" description="TATA-binding protein interacting (TIP20)" evidence="4">
    <location>
        <begin position="43"/>
        <end position="203"/>
    </location>
</feature>
<proteinExistence type="inferred from homology"/>
<dbReference type="InterPro" id="IPR013932">
    <property type="entry name" value="TATA-bd_TIP120"/>
</dbReference>
<dbReference type="STRING" id="318479.A0A3P7PVS3"/>
<name>A0A3P7PVS3_DRAME</name>
<dbReference type="OrthoDB" id="6260732at2759"/>
<accession>A0A3P7PVS3</accession>
<protein>
    <recommendedName>
        <fullName evidence="4">TATA-binding protein interacting (TIP20) domain-containing protein</fullName>
    </recommendedName>
</protein>
<keyword evidence="2" id="KW-0677">Repeat</keyword>
<dbReference type="Gene3D" id="1.25.10.10">
    <property type="entry name" value="Leucine-rich Repeat Variant"/>
    <property type="match status" value="1"/>
</dbReference>
<evidence type="ECO:0000313" key="5">
    <source>
        <dbReference type="EMBL" id="VDN60954.1"/>
    </source>
</evidence>
<dbReference type="InterPro" id="IPR016024">
    <property type="entry name" value="ARM-type_fold"/>
</dbReference>
<keyword evidence="6" id="KW-1185">Reference proteome</keyword>
<reference evidence="5 6" key="1">
    <citation type="submission" date="2018-11" db="EMBL/GenBank/DDBJ databases">
        <authorList>
            <consortium name="Pathogen Informatics"/>
        </authorList>
    </citation>
    <scope>NUCLEOTIDE SEQUENCE [LARGE SCALE GENOMIC DNA]</scope>
</reference>
<dbReference type="InterPro" id="IPR011989">
    <property type="entry name" value="ARM-like"/>
</dbReference>
<dbReference type="InterPro" id="IPR039852">
    <property type="entry name" value="CAND1/CAND2"/>
</dbReference>
<dbReference type="PANTHER" id="PTHR12696">
    <property type="entry name" value="TIP120"/>
    <property type="match status" value="1"/>
</dbReference>
<sequence>MKIDELLQSAMSDFLATIGDPDLNVRRVSLIALNSAAHNKPRMIRDLLDRILPLLYAETVVKQELIKEVEMGPFKHVIDGGLDLRKAAFECMYTLLDTCLEKLDIFEFITYMENGLKDHHDIKLLSYLMLSRLSTLCPSQVLQRLDRLCEPLKAQLQMASKPNAVKQETEKLEELRRAVLRAIIVLQRVPEADRHQQFSDLLSLIRSNSALHSLYTNIERDAMQRSYITDSTMEID</sequence>
<keyword evidence="3" id="KW-0833">Ubl conjugation pathway</keyword>
<evidence type="ECO:0000256" key="2">
    <source>
        <dbReference type="ARBA" id="ARBA00022737"/>
    </source>
</evidence>
<gene>
    <name evidence="5" type="ORF">DME_LOCUS10927</name>
</gene>
<evidence type="ECO:0000256" key="3">
    <source>
        <dbReference type="ARBA" id="ARBA00022786"/>
    </source>
</evidence>
<dbReference type="EMBL" id="UYYG01001279">
    <property type="protein sequence ID" value="VDN60954.1"/>
    <property type="molecule type" value="Genomic_DNA"/>
</dbReference>
<dbReference type="Pfam" id="PF08623">
    <property type="entry name" value="TIP120"/>
    <property type="match status" value="1"/>
</dbReference>
<dbReference type="Proteomes" id="UP000274756">
    <property type="component" value="Unassembled WGS sequence"/>
</dbReference>
<evidence type="ECO:0000313" key="6">
    <source>
        <dbReference type="Proteomes" id="UP000274756"/>
    </source>
</evidence>
<dbReference type="AlphaFoldDB" id="A0A3P7PVS3"/>
<dbReference type="GO" id="GO:0010265">
    <property type="term" value="P:SCF complex assembly"/>
    <property type="evidence" value="ECO:0007669"/>
    <property type="project" value="InterPro"/>
</dbReference>
<comment type="similarity">
    <text evidence="1">Belongs to the CAND family.</text>
</comment>
<evidence type="ECO:0000259" key="4">
    <source>
        <dbReference type="Pfam" id="PF08623"/>
    </source>
</evidence>
<evidence type="ECO:0000256" key="1">
    <source>
        <dbReference type="ARBA" id="ARBA00007657"/>
    </source>
</evidence>
<organism evidence="5 6">
    <name type="scientific">Dracunculus medinensis</name>
    <name type="common">Guinea worm</name>
    <dbReference type="NCBI Taxonomy" id="318479"/>
    <lineage>
        <taxon>Eukaryota</taxon>
        <taxon>Metazoa</taxon>
        <taxon>Ecdysozoa</taxon>
        <taxon>Nematoda</taxon>
        <taxon>Chromadorea</taxon>
        <taxon>Rhabditida</taxon>
        <taxon>Spirurina</taxon>
        <taxon>Dracunculoidea</taxon>
        <taxon>Dracunculidae</taxon>
        <taxon>Dracunculus</taxon>
    </lineage>
</organism>